<comment type="similarity">
    <text evidence="4">Belongs to the FliF family.</text>
</comment>
<comment type="function">
    <text evidence="1">The M ring may be actively involved in energy transduction.</text>
</comment>
<evidence type="ECO:0000256" key="12">
    <source>
        <dbReference type="SAM" id="Phobius"/>
    </source>
</evidence>
<keyword evidence="9 12" id="KW-0472">Membrane</keyword>
<dbReference type="PIRSF" id="PIRSF004862">
    <property type="entry name" value="FliF"/>
    <property type="match status" value="1"/>
</dbReference>
<proteinExistence type="inferred from homology"/>
<evidence type="ECO:0000313" key="15">
    <source>
        <dbReference type="EMBL" id="TQV73410.1"/>
    </source>
</evidence>
<dbReference type="PANTHER" id="PTHR30046:SF0">
    <property type="entry name" value="FLAGELLAR M-RING PROTEIN"/>
    <property type="match status" value="1"/>
</dbReference>
<reference evidence="15 16" key="1">
    <citation type="submission" date="2019-06" db="EMBL/GenBank/DDBJ databases">
        <title>Whole genome sequence for Cellvibrionaceae sp. R142.</title>
        <authorList>
            <person name="Wang G."/>
        </authorList>
    </citation>
    <scope>NUCLEOTIDE SEQUENCE [LARGE SCALE GENOMIC DNA]</scope>
    <source>
        <strain evidence="15 16">R142</strain>
    </source>
</reference>
<dbReference type="Pfam" id="PF08345">
    <property type="entry name" value="YscJ_FliF_C"/>
    <property type="match status" value="1"/>
</dbReference>
<evidence type="ECO:0000256" key="5">
    <source>
        <dbReference type="ARBA" id="ARBA00017949"/>
    </source>
</evidence>
<keyword evidence="6" id="KW-1003">Cell membrane</keyword>
<comment type="subunit">
    <text evidence="11">The basal body constitutes a major portion of the flagellar organelle and consists of four rings (L,P,S, and M) mounted on a central rod. The M ring is integral to the inner membrane of the cell and may be connected to the flagellar rod via the S ring. The S (supramembrane ring) lies just distal to the M ring. The L and P rings lie in the outer membrane and the periplasmic space, respectively.</text>
</comment>
<comment type="caution">
    <text evidence="15">The sequence shown here is derived from an EMBL/GenBank/DDBJ whole genome shotgun (WGS) entry which is preliminary data.</text>
</comment>
<dbReference type="PANTHER" id="PTHR30046">
    <property type="entry name" value="FLAGELLAR M-RING PROTEIN"/>
    <property type="match status" value="1"/>
</dbReference>
<dbReference type="InterPro" id="IPR000067">
    <property type="entry name" value="FlgMring_FliF"/>
</dbReference>
<accession>A0A545T865</accession>
<dbReference type="Proteomes" id="UP000319732">
    <property type="component" value="Unassembled WGS sequence"/>
</dbReference>
<evidence type="ECO:0000259" key="14">
    <source>
        <dbReference type="Pfam" id="PF08345"/>
    </source>
</evidence>
<dbReference type="PRINTS" id="PR01009">
    <property type="entry name" value="FLGMRINGFLIF"/>
</dbReference>
<dbReference type="NCBIfam" id="TIGR00206">
    <property type="entry name" value="fliF"/>
    <property type="match status" value="1"/>
</dbReference>
<organism evidence="15 16">
    <name type="scientific">Exilibacterium tricleocarpae</name>
    <dbReference type="NCBI Taxonomy" id="2591008"/>
    <lineage>
        <taxon>Bacteria</taxon>
        <taxon>Pseudomonadati</taxon>
        <taxon>Pseudomonadota</taxon>
        <taxon>Gammaproteobacteria</taxon>
        <taxon>Cellvibrionales</taxon>
        <taxon>Cellvibrionaceae</taxon>
        <taxon>Exilibacterium</taxon>
    </lineage>
</organism>
<evidence type="ECO:0000256" key="10">
    <source>
        <dbReference type="ARBA" id="ARBA00023143"/>
    </source>
</evidence>
<keyword evidence="15" id="KW-0966">Cell projection</keyword>
<dbReference type="RefSeq" id="WP_142905538.1">
    <property type="nucleotide sequence ID" value="NZ_ML660097.1"/>
</dbReference>
<feature type="domain" description="Flagellar M-ring N-terminal" evidence="13">
    <location>
        <begin position="39"/>
        <end position="218"/>
    </location>
</feature>
<evidence type="ECO:0000256" key="1">
    <source>
        <dbReference type="ARBA" id="ARBA00003820"/>
    </source>
</evidence>
<dbReference type="EMBL" id="VHSG01000018">
    <property type="protein sequence ID" value="TQV73410.1"/>
    <property type="molecule type" value="Genomic_DNA"/>
</dbReference>
<name>A0A545T865_9GAMM</name>
<evidence type="ECO:0000256" key="7">
    <source>
        <dbReference type="ARBA" id="ARBA00022692"/>
    </source>
</evidence>
<dbReference type="AlphaFoldDB" id="A0A545T865"/>
<dbReference type="InterPro" id="IPR045851">
    <property type="entry name" value="AMP-bd_C_sf"/>
</dbReference>
<evidence type="ECO:0000256" key="4">
    <source>
        <dbReference type="ARBA" id="ARBA00007971"/>
    </source>
</evidence>
<evidence type="ECO:0000256" key="9">
    <source>
        <dbReference type="ARBA" id="ARBA00023136"/>
    </source>
</evidence>
<keyword evidence="10" id="KW-0975">Bacterial flagellum</keyword>
<evidence type="ECO:0000256" key="3">
    <source>
        <dbReference type="ARBA" id="ARBA00004651"/>
    </source>
</evidence>
<dbReference type="GO" id="GO:0009431">
    <property type="term" value="C:bacterial-type flagellum basal body, MS ring"/>
    <property type="evidence" value="ECO:0007669"/>
    <property type="project" value="InterPro"/>
</dbReference>
<evidence type="ECO:0000256" key="11">
    <source>
        <dbReference type="ARBA" id="ARBA00025936"/>
    </source>
</evidence>
<dbReference type="OrthoDB" id="8554211at2"/>
<protein>
    <recommendedName>
        <fullName evidence="5">Flagellar M-ring protein</fullName>
    </recommendedName>
</protein>
<comment type="subcellular location">
    <subcellularLocation>
        <location evidence="2">Bacterial flagellum basal body</location>
    </subcellularLocation>
    <subcellularLocation>
        <location evidence="3">Cell membrane</location>
        <topology evidence="3">Multi-pass membrane protein</topology>
    </subcellularLocation>
</comment>
<dbReference type="InterPro" id="IPR043427">
    <property type="entry name" value="YscJ/FliF"/>
</dbReference>
<evidence type="ECO:0000256" key="6">
    <source>
        <dbReference type="ARBA" id="ARBA00022475"/>
    </source>
</evidence>
<feature type="transmembrane region" description="Helical" evidence="12">
    <location>
        <begin position="20"/>
        <end position="38"/>
    </location>
</feature>
<keyword evidence="7 12" id="KW-0812">Transmembrane</keyword>
<keyword evidence="15" id="KW-0969">Cilium</keyword>
<evidence type="ECO:0000256" key="2">
    <source>
        <dbReference type="ARBA" id="ARBA00004117"/>
    </source>
</evidence>
<evidence type="ECO:0000256" key="8">
    <source>
        <dbReference type="ARBA" id="ARBA00022989"/>
    </source>
</evidence>
<evidence type="ECO:0000259" key="13">
    <source>
        <dbReference type="Pfam" id="PF01514"/>
    </source>
</evidence>
<dbReference type="GO" id="GO:0003774">
    <property type="term" value="F:cytoskeletal motor activity"/>
    <property type="evidence" value="ECO:0007669"/>
    <property type="project" value="InterPro"/>
</dbReference>
<feature type="domain" description="Flagellar M-ring C-terminal" evidence="14">
    <location>
        <begin position="252"/>
        <end position="377"/>
    </location>
</feature>
<sequence>MMESLLPGWDVLTTRARLSLVLSIAIVVGLAAGGFFWLSSERYQPLFTDLEPRDAAGVVAELERLKIDFELANGGTQINVPEAAVHEIRLKLMGSGVPLSGGVGFEIFNDSGFGMTEFAQRINYQRALEGELTRTIMSLKEVKYARVHLVMPERGLFQEDDSPPSASVTLFLNDAALGGAGRPGEYQIRGVQRLVAASVPGLSAERVTVSDQTGMTLSRQPLDSANAAAVSGRLQQKQAFEAYLADKVDAVLGRHFGDNLAMVTVNAELDFNQVQKTVESVMPADAAGTGNIVRRRETRMDSGTSTAEANVTTEVEYRHGRAVEQVVEMPGKLLRLTVGVMVPEDTSPEQRLAIRELVEVTVGLEPSRGDHIAVYAISELAAPAAAPVEVAPAPLQAPPVATADWRQWPRSAVALFGGVLGLLLLVSVFALVRRPTPAPAPALSAPERERLLSDIRLWLERDETPAVTDTATGMR</sequence>
<feature type="transmembrane region" description="Helical" evidence="12">
    <location>
        <begin position="412"/>
        <end position="432"/>
    </location>
</feature>
<dbReference type="GO" id="GO:0071973">
    <property type="term" value="P:bacterial-type flagellum-dependent cell motility"/>
    <property type="evidence" value="ECO:0007669"/>
    <property type="project" value="InterPro"/>
</dbReference>
<keyword evidence="16" id="KW-1185">Reference proteome</keyword>
<dbReference type="InterPro" id="IPR006182">
    <property type="entry name" value="FliF_N_dom"/>
</dbReference>
<keyword evidence="8 12" id="KW-1133">Transmembrane helix</keyword>
<keyword evidence="15" id="KW-0282">Flagellum</keyword>
<dbReference type="Gene3D" id="3.30.300.30">
    <property type="match status" value="1"/>
</dbReference>
<dbReference type="InterPro" id="IPR013556">
    <property type="entry name" value="Flag_M-ring_C"/>
</dbReference>
<dbReference type="GO" id="GO:0005886">
    <property type="term" value="C:plasma membrane"/>
    <property type="evidence" value="ECO:0007669"/>
    <property type="project" value="UniProtKB-SubCell"/>
</dbReference>
<dbReference type="Pfam" id="PF01514">
    <property type="entry name" value="YscJ_FliF"/>
    <property type="match status" value="1"/>
</dbReference>
<gene>
    <name evidence="15" type="primary">fliF</name>
    <name evidence="15" type="ORF">FKG94_17045</name>
</gene>
<evidence type="ECO:0000313" key="16">
    <source>
        <dbReference type="Proteomes" id="UP000319732"/>
    </source>
</evidence>